<dbReference type="Proteomes" id="UP000807306">
    <property type="component" value="Unassembled WGS sequence"/>
</dbReference>
<evidence type="ECO:0000313" key="4">
    <source>
        <dbReference type="Proteomes" id="UP000807306"/>
    </source>
</evidence>
<evidence type="ECO:0000313" key="3">
    <source>
        <dbReference type="EMBL" id="KAF9526285.1"/>
    </source>
</evidence>
<feature type="region of interest" description="Disordered" evidence="1">
    <location>
        <begin position="31"/>
        <end position="56"/>
    </location>
</feature>
<keyword evidence="2" id="KW-0472">Membrane</keyword>
<dbReference type="AlphaFoldDB" id="A0A9P6EC59"/>
<feature type="transmembrane region" description="Helical" evidence="2">
    <location>
        <begin position="175"/>
        <end position="195"/>
    </location>
</feature>
<evidence type="ECO:0000256" key="2">
    <source>
        <dbReference type="SAM" id="Phobius"/>
    </source>
</evidence>
<protein>
    <submittedName>
        <fullName evidence="3">Uncharacterized protein</fullName>
    </submittedName>
</protein>
<sequence>MDASPARPPLNHAGTTLQECCCQAQGEEIDANGPKHLEGDVESDNHSTQAMTTNSPNDAETLAKKTTMETSSSTTLHNIVVLAGIEMNPRAAKAVTDHPQATSYFVTLVGNIISLLVNFLFSTAIIRFAQEWVAKREYGKEQITVFHVSLLSAFRNRNWPWKVTELQHLVVQQRWLPVALVGACIAAFAFVPSGMTSLLNPVPFNRTIELKGSELDFSSNAPDCLQWFETNPISNQCDWKTFNGLEYTTCLGENQLVDVLESGRGNILSLVTNNTEGLVFTQLGPEDGLLFLGPIRGVLPMGPKGVPAFNTVQPSPALPERPYNYTLEHQGLIGNSAFWACKTFSNQGQEALYSIYLRGGGFFKDAIRNITCTVSPTQPAQFQVTYRSKAQIFSTEQHKELSPARFANSLVIEKAVAAVGAAVNELQNFQTNLLAESVITFGVKSFKLQPYNKTDEDLRLYAAMIQGILEYQVTYKRLICSTFPNRPESCTRTVNGTFSYETIGWEVTRENIGFLLPMTIVNIASLAVILIAICIAKPGVRQYDIDPTDPNSLIMARYDLAKTIEPNEWRDSVTYQPRTLFKRTTSQALTPDPEKLAEGVISILE</sequence>
<keyword evidence="2" id="KW-1133">Transmembrane helix</keyword>
<gene>
    <name evidence="3" type="ORF">CPB83DRAFT_908542</name>
</gene>
<dbReference type="EMBL" id="MU157873">
    <property type="protein sequence ID" value="KAF9526285.1"/>
    <property type="molecule type" value="Genomic_DNA"/>
</dbReference>
<comment type="caution">
    <text evidence="3">The sequence shown here is derived from an EMBL/GenBank/DDBJ whole genome shotgun (WGS) entry which is preliminary data.</text>
</comment>
<feature type="transmembrane region" description="Helical" evidence="2">
    <location>
        <begin position="104"/>
        <end position="126"/>
    </location>
</feature>
<feature type="compositionally biased region" description="Basic and acidic residues" evidence="1">
    <location>
        <begin position="33"/>
        <end position="45"/>
    </location>
</feature>
<accession>A0A9P6EC59</accession>
<name>A0A9P6EC59_9AGAR</name>
<proteinExistence type="predicted"/>
<dbReference type="OrthoDB" id="2991366at2759"/>
<organism evidence="3 4">
    <name type="scientific">Crepidotus variabilis</name>
    <dbReference type="NCBI Taxonomy" id="179855"/>
    <lineage>
        <taxon>Eukaryota</taxon>
        <taxon>Fungi</taxon>
        <taxon>Dikarya</taxon>
        <taxon>Basidiomycota</taxon>
        <taxon>Agaricomycotina</taxon>
        <taxon>Agaricomycetes</taxon>
        <taxon>Agaricomycetidae</taxon>
        <taxon>Agaricales</taxon>
        <taxon>Agaricineae</taxon>
        <taxon>Crepidotaceae</taxon>
        <taxon>Crepidotus</taxon>
    </lineage>
</organism>
<keyword evidence="4" id="KW-1185">Reference proteome</keyword>
<feature type="transmembrane region" description="Helical" evidence="2">
    <location>
        <begin position="514"/>
        <end position="536"/>
    </location>
</feature>
<feature type="compositionally biased region" description="Polar residues" evidence="1">
    <location>
        <begin position="46"/>
        <end position="56"/>
    </location>
</feature>
<evidence type="ECO:0000256" key="1">
    <source>
        <dbReference type="SAM" id="MobiDB-lite"/>
    </source>
</evidence>
<reference evidence="3" key="1">
    <citation type="submission" date="2020-11" db="EMBL/GenBank/DDBJ databases">
        <authorList>
            <consortium name="DOE Joint Genome Institute"/>
            <person name="Ahrendt S."/>
            <person name="Riley R."/>
            <person name="Andreopoulos W."/>
            <person name="Labutti K."/>
            <person name="Pangilinan J."/>
            <person name="Ruiz-Duenas F.J."/>
            <person name="Barrasa J.M."/>
            <person name="Sanchez-Garcia M."/>
            <person name="Camarero S."/>
            <person name="Miyauchi S."/>
            <person name="Serrano A."/>
            <person name="Linde D."/>
            <person name="Babiker R."/>
            <person name="Drula E."/>
            <person name="Ayuso-Fernandez I."/>
            <person name="Pacheco R."/>
            <person name="Padilla G."/>
            <person name="Ferreira P."/>
            <person name="Barriuso J."/>
            <person name="Kellner H."/>
            <person name="Castanera R."/>
            <person name="Alfaro M."/>
            <person name="Ramirez L."/>
            <person name="Pisabarro A.G."/>
            <person name="Kuo A."/>
            <person name="Tritt A."/>
            <person name="Lipzen A."/>
            <person name="He G."/>
            <person name="Yan M."/>
            <person name="Ng V."/>
            <person name="Cullen D."/>
            <person name="Martin F."/>
            <person name="Rosso M.-N."/>
            <person name="Henrissat B."/>
            <person name="Hibbett D."/>
            <person name="Martinez A.T."/>
            <person name="Grigoriev I.V."/>
        </authorList>
    </citation>
    <scope>NUCLEOTIDE SEQUENCE</scope>
    <source>
        <strain evidence="3">CBS 506.95</strain>
    </source>
</reference>
<keyword evidence="2" id="KW-0812">Transmembrane</keyword>